<dbReference type="Proteomes" id="UP001141434">
    <property type="component" value="Unassembled WGS sequence"/>
</dbReference>
<gene>
    <name evidence="5" type="ORF">NUU61_005268</name>
</gene>
<evidence type="ECO:0000256" key="2">
    <source>
        <dbReference type="ARBA" id="ARBA00022729"/>
    </source>
</evidence>
<comment type="caution">
    <text evidence="5">The sequence shown here is derived from an EMBL/GenBank/DDBJ whole genome shotgun (WGS) entry which is preliminary data.</text>
</comment>
<reference evidence="5" key="2">
    <citation type="journal article" date="2023" name="IMA Fungus">
        <title>Comparative genomic study of the Penicillium genus elucidates a diverse pangenome and 15 lateral gene transfer events.</title>
        <authorList>
            <person name="Petersen C."/>
            <person name="Sorensen T."/>
            <person name="Nielsen M.R."/>
            <person name="Sondergaard T.E."/>
            <person name="Sorensen J.L."/>
            <person name="Fitzpatrick D.A."/>
            <person name="Frisvad J.C."/>
            <person name="Nielsen K.L."/>
        </authorList>
    </citation>
    <scope>NUCLEOTIDE SEQUENCE</scope>
    <source>
        <strain evidence="5">IBT 34128</strain>
    </source>
</reference>
<dbReference type="GO" id="GO:0008810">
    <property type="term" value="F:cellulase activity"/>
    <property type="evidence" value="ECO:0007669"/>
    <property type="project" value="InterPro"/>
</dbReference>
<keyword evidence="3" id="KW-0624">Polysaccharide degradation</keyword>
<evidence type="ECO:0000256" key="1">
    <source>
        <dbReference type="ARBA" id="ARBA00005519"/>
    </source>
</evidence>
<dbReference type="Pfam" id="PF01670">
    <property type="entry name" value="Glyco_hydro_12"/>
    <property type="match status" value="1"/>
</dbReference>
<dbReference type="InterPro" id="IPR002594">
    <property type="entry name" value="GH12"/>
</dbReference>
<keyword evidence="3" id="KW-0378">Hydrolase</keyword>
<proteinExistence type="inferred from homology"/>
<keyword evidence="2 4" id="KW-0732">Signal</keyword>
<dbReference type="InterPro" id="IPR013319">
    <property type="entry name" value="GH11/12"/>
</dbReference>
<accession>A0A9W9K8E8</accession>
<dbReference type="Gene3D" id="2.60.120.180">
    <property type="match status" value="1"/>
</dbReference>
<dbReference type="RefSeq" id="XP_056511463.1">
    <property type="nucleotide sequence ID" value="XM_056655850.1"/>
</dbReference>
<evidence type="ECO:0000256" key="3">
    <source>
        <dbReference type="RuleBase" id="RU361163"/>
    </source>
</evidence>
<feature type="signal peptide" evidence="4">
    <location>
        <begin position="1"/>
        <end position="18"/>
    </location>
</feature>
<reference evidence="5" key="1">
    <citation type="submission" date="2022-11" db="EMBL/GenBank/DDBJ databases">
        <authorList>
            <person name="Petersen C."/>
        </authorList>
    </citation>
    <scope>NUCLEOTIDE SEQUENCE</scope>
    <source>
        <strain evidence="5">IBT 34128</strain>
    </source>
</reference>
<protein>
    <submittedName>
        <fullName evidence="5">Endoglucanase-1</fullName>
    </submittedName>
</protein>
<dbReference type="EMBL" id="JAPMSZ010000007">
    <property type="protein sequence ID" value="KAJ5095912.1"/>
    <property type="molecule type" value="Genomic_DNA"/>
</dbReference>
<dbReference type="InterPro" id="IPR013320">
    <property type="entry name" value="ConA-like_dom_sf"/>
</dbReference>
<dbReference type="GeneID" id="81395018"/>
<feature type="chain" id="PRO_5040977950" evidence="4">
    <location>
        <begin position="19"/>
        <end position="239"/>
    </location>
</feature>
<keyword evidence="6" id="KW-1185">Reference proteome</keyword>
<comment type="similarity">
    <text evidence="1 3">Belongs to the glycosyl hydrolase 12 (cellulase H) family.</text>
</comment>
<name>A0A9W9K8E8_9EURO</name>
<dbReference type="PANTHER" id="PTHR34002">
    <property type="entry name" value="BLR1656 PROTEIN"/>
    <property type="match status" value="1"/>
</dbReference>
<keyword evidence="3" id="KW-0119">Carbohydrate metabolism</keyword>
<dbReference type="AlphaFoldDB" id="A0A9W9K8E8"/>
<organism evidence="5 6">
    <name type="scientific">Penicillium alfredii</name>
    <dbReference type="NCBI Taxonomy" id="1506179"/>
    <lineage>
        <taxon>Eukaryota</taxon>
        <taxon>Fungi</taxon>
        <taxon>Dikarya</taxon>
        <taxon>Ascomycota</taxon>
        <taxon>Pezizomycotina</taxon>
        <taxon>Eurotiomycetes</taxon>
        <taxon>Eurotiomycetidae</taxon>
        <taxon>Eurotiales</taxon>
        <taxon>Aspergillaceae</taxon>
        <taxon>Penicillium</taxon>
    </lineage>
</organism>
<sequence length="239" mass="26229">MAKFTLPLALALSAVAQAQVATLCDQYAIYDKYPFLLNNNLWGKDKGSGSQCTYVDKISSSEVSWHTTWNWSGTDSEVKSYANSGFDFTKKYVSDIGKIPTTASWSYDNTDIKADVAYDLFTAADINHTTSSGDYELMIWLAKYGSVQPIGKQIDTTNIGGYSWDVWYGGDAMKTYSFVPSGNAITSFSGDIKKFFDYLTQSHSFPASSQNLITLQFGTEPFTGGKSTLTVSKFSANVA</sequence>
<dbReference type="OrthoDB" id="89349at2759"/>
<dbReference type="PANTHER" id="PTHR34002:SF10">
    <property type="entry name" value="PUTATIVE-RELATED"/>
    <property type="match status" value="1"/>
</dbReference>
<evidence type="ECO:0000313" key="5">
    <source>
        <dbReference type="EMBL" id="KAJ5095912.1"/>
    </source>
</evidence>
<evidence type="ECO:0000313" key="6">
    <source>
        <dbReference type="Proteomes" id="UP001141434"/>
    </source>
</evidence>
<evidence type="ECO:0000256" key="4">
    <source>
        <dbReference type="SAM" id="SignalP"/>
    </source>
</evidence>
<dbReference type="GO" id="GO:0000272">
    <property type="term" value="P:polysaccharide catabolic process"/>
    <property type="evidence" value="ECO:0007669"/>
    <property type="project" value="UniProtKB-KW"/>
</dbReference>
<dbReference type="SUPFAM" id="SSF49899">
    <property type="entry name" value="Concanavalin A-like lectins/glucanases"/>
    <property type="match status" value="1"/>
</dbReference>
<keyword evidence="3" id="KW-0326">Glycosidase</keyword>